<dbReference type="Proteomes" id="UP000433183">
    <property type="component" value="Segment"/>
</dbReference>
<keyword evidence="2" id="KW-1185">Reference proteome</keyword>
<organism evidence="1 2">
    <name type="scientific">Erwinia phage Hena1</name>
    <dbReference type="NCBI Taxonomy" id="2678601"/>
    <lineage>
        <taxon>Viruses</taxon>
        <taxon>Duplodnaviria</taxon>
        <taxon>Heunggongvirae</taxon>
        <taxon>Uroviricota</taxon>
        <taxon>Caudoviricetes</taxon>
        <taxon>Vequintavirinae</taxon>
        <taxon>Henunavirus</taxon>
        <taxon>Henunavirus hena1</taxon>
    </lineage>
</organism>
<proteinExistence type="predicted"/>
<evidence type="ECO:0000313" key="2">
    <source>
        <dbReference type="Proteomes" id="UP000433183"/>
    </source>
</evidence>
<dbReference type="EMBL" id="MN732867">
    <property type="protein sequence ID" value="QGZ16247.1"/>
    <property type="molecule type" value="Genomic_DNA"/>
</dbReference>
<evidence type="ECO:0000313" key="1">
    <source>
        <dbReference type="EMBL" id="QGZ16247.1"/>
    </source>
</evidence>
<reference evidence="1 2" key="1">
    <citation type="submission" date="2019-11" db="EMBL/GenBank/DDBJ databases">
        <title>Characterization of a new Erwinia amylovora bacteriophage.</title>
        <authorList>
            <person name="Valentovich L.N."/>
            <person name="Akhremchuk A.E."/>
            <person name="Besarab N.V."/>
            <person name="Lagonenko A.L."/>
        </authorList>
    </citation>
    <scope>NUCLEOTIDE SEQUENCE [LARGE SCALE GENOMIC DNA]</scope>
</reference>
<protein>
    <submittedName>
        <fullName evidence="1">Uncharacterized protein</fullName>
    </submittedName>
</protein>
<gene>
    <name evidence="1" type="ORF">Hena1_00710</name>
</gene>
<accession>A0A6B9JI79</accession>
<sequence length="85" mass="9610">MEEKSKIEIAQEERDTKMLQVRNLSDVFGFPVTFRGNGKCIILCGQKRRWGNSYKRYAVPSDSDALLQNLMQILSSPGGKVFGVQ</sequence>
<name>A0A6B9JI79_9CAUD</name>